<dbReference type="PANTHER" id="PTHR46954:SF1">
    <property type="entry name" value="C2H2-TYPE DOMAIN-CONTAINING PROTEIN"/>
    <property type="match status" value="1"/>
</dbReference>
<protein>
    <recommendedName>
        <fullName evidence="2">C2H2-type domain-containing protein</fullName>
    </recommendedName>
</protein>
<dbReference type="Proteomes" id="UP001153292">
    <property type="component" value="Chromosome 6"/>
</dbReference>
<dbReference type="PROSITE" id="PS00028">
    <property type="entry name" value="ZINC_FINGER_C2H2_1"/>
    <property type="match status" value="1"/>
</dbReference>
<feature type="domain" description="C2H2-type" evidence="2">
    <location>
        <begin position="677"/>
        <end position="705"/>
    </location>
</feature>
<evidence type="ECO:0000259" key="2">
    <source>
        <dbReference type="PROSITE" id="PS50157"/>
    </source>
</evidence>
<name>A0ABN8BG44_CHISP</name>
<dbReference type="Proteomes" id="UP001153292">
    <property type="component" value="Chromosome 5"/>
</dbReference>
<evidence type="ECO:0000313" key="4">
    <source>
        <dbReference type="EMBL" id="CAH0406509.1"/>
    </source>
</evidence>
<evidence type="ECO:0000256" key="1">
    <source>
        <dbReference type="PROSITE-ProRule" id="PRU00042"/>
    </source>
</evidence>
<proteinExistence type="predicted"/>
<dbReference type="PANTHER" id="PTHR46954">
    <property type="entry name" value="C2H2-TYPE DOMAIN-CONTAINING PROTEIN"/>
    <property type="match status" value="1"/>
</dbReference>
<reference evidence="3" key="1">
    <citation type="submission" date="2021-12" db="EMBL/GenBank/DDBJ databases">
        <authorList>
            <person name="King R."/>
        </authorList>
    </citation>
    <scope>NUCLEOTIDE SEQUENCE</scope>
</reference>
<gene>
    <name evidence="3" type="ORF">CHILSU_LOCUS9211</name>
    <name evidence="4" type="ORF">CHILSU_LOCUS9886</name>
</gene>
<evidence type="ECO:0000313" key="3">
    <source>
        <dbReference type="EMBL" id="CAH0405841.1"/>
    </source>
</evidence>
<keyword evidence="1" id="KW-0862">Zinc</keyword>
<sequence>MQAIQKKTNEFWVPLRDQYKKNPKELERLALLKIEELCQIATKKSARRLNFFVKLPARKASTTQGDLKLLPKIEDITSDDKSDESISIPRKACDNESCVGQASTSIPSTSIKGPTPKQDVLKSEISVLEAELNASVKKRDAGLGTDRIEMKIKKLRHDTEIKKKELHNKIVRANNMRKFRAKQKSEILSLKSAHSNVQSSSIRTEPGRPPLEENQAGLLQVICDIATHGSSAADRRRSEVLRTCKTLDELHALLVEDGFVISRTSTYRRLIPKYSGSLEGKRHVTTVPVRLCRAQTDRHRDHADQYFCKATANSLEELASILGPEQVVFISQDDKAKVPIGKTAAKVQAPVLMHLNYKVRLDDHDFAVGQRHQLTPSVYAGIIIKENCMGRKEAVTYSGPTYIAIRSGKHSSSTAATHANDLIKLLTLDEFKNLALGKDGKVKPVMIISVDGGPDENPRYKKVISHCISHFQKYDLDGLFVFTNAPGRSAYNRVERRMAPLSRELATVVLPYEHYGSHLDSQGRTIDEELEVKNFQHAGETLAEIWSQVVIDNHNVIAEYVPPGEVLSETAQVSDKWYGNHVRESQYFLQITKCADSSCCAPRRSALRNVLHQGFLPAPFPMSQNPFKIPSPDEVGSETFPSLLVRQCISLRPDVTRGKEMPYDTYCPTIKKNINDRTCTICGLYFASKVSMTSHRKNIHGGATDASRVRPLRVLSRRPQEILCVMEEDVEWVDVETVDDEAVDINMDITPVLTIAPIIHNVSQWIDSGNVFIEDI</sequence>
<evidence type="ECO:0000313" key="5">
    <source>
        <dbReference type="Proteomes" id="UP001153292"/>
    </source>
</evidence>
<dbReference type="PROSITE" id="PS50157">
    <property type="entry name" value="ZINC_FINGER_C2H2_2"/>
    <property type="match status" value="1"/>
</dbReference>
<accession>A0ABN8BG44</accession>
<organism evidence="3 5">
    <name type="scientific">Chilo suppressalis</name>
    <name type="common">Asiatic rice borer moth</name>
    <dbReference type="NCBI Taxonomy" id="168631"/>
    <lineage>
        <taxon>Eukaryota</taxon>
        <taxon>Metazoa</taxon>
        <taxon>Ecdysozoa</taxon>
        <taxon>Arthropoda</taxon>
        <taxon>Hexapoda</taxon>
        <taxon>Insecta</taxon>
        <taxon>Pterygota</taxon>
        <taxon>Neoptera</taxon>
        <taxon>Endopterygota</taxon>
        <taxon>Lepidoptera</taxon>
        <taxon>Glossata</taxon>
        <taxon>Ditrysia</taxon>
        <taxon>Pyraloidea</taxon>
        <taxon>Crambidae</taxon>
        <taxon>Crambinae</taxon>
        <taxon>Chilo</taxon>
    </lineage>
</organism>
<keyword evidence="1" id="KW-0479">Metal-binding</keyword>
<dbReference type="InterPro" id="IPR013087">
    <property type="entry name" value="Znf_C2H2_type"/>
</dbReference>
<dbReference type="EMBL" id="OU963898">
    <property type="protein sequence ID" value="CAH0405841.1"/>
    <property type="molecule type" value="Genomic_DNA"/>
</dbReference>
<dbReference type="EMBL" id="OU963899">
    <property type="protein sequence ID" value="CAH0406509.1"/>
    <property type="molecule type" value="Genomic_DNA"/>
</dbReference>
<keyword evidence="1" id="KW-0863">Zinc-finger</keyword>
<keyword evidence="5" id="KW-1185">Reference proteome</keyword>